<proteinExistence type="predicted"/>
<dbReference type="Proteomes" id="UP000265768">
    <property type="component" value="Unassembled WGS sequence"/>
</dbReference>
<evidence type="ECO:0000313" key="2">
    <source>
        <dbReference type="EMBL" id="RJL31652.1"/>
    </source>
</evidence>
<dbReference type="SUPFAM" id="SSF88659">
    <property type="entry name" value="Sigma3 and sigma4 domains of RNA polymerase sigma factors"/>
    <property type="match status" value="1"/>
</dbReference>
<evidence type="ECO:0008006" key="4">
    <source>
        <dbReference type="Google" id="ProtNLM"/>
    </source>
</evidence>
<reference evidence="2 3" key="1">
    <citation type="submission" date="2018-09" db="EMBL/GenBank/DDBJ databases">
        <title>YIM 75507 draft genome.</title>
        <authorList>
            <person name="Tang S."/>
            <person name="Feng Y."/>
        </authorList>
    </citation>
    <scope>NUCLEOTIDE SEQUENCE [LARGE SCALE GENOMIC DNA]</scope>
    <source>
        <strain evidence="2 3">YIM 75507</strain>
    </source>
</reference>
<sequence length="497" mass="52233">MAPAGLIEAYADRLYDYCRSHLSVERAESVARATLLQARGDPALQEDPRGLRAEVYARARAACLDEETGPRGELAAEATDDGRPMALLVTEGLGGLGPVEREALDLSVRHELRPDEVGRVLGVDAEAARRLLAGAEDRLERWMAAVVLARDGRSPCVPLSELVRQWLAEPTPALRAQLSRHVRFCEVCDRAPRLGVPAQALLRRLPLRRMPVRAPDDPDEDFWAVAADESDPESRLRVRPLVVVAAASTFVVGLALVMGGESDRPPAVSPLAHATSTPESEPVRPPQSAGPRAQGTALRPPLFTPAPMASAPAEPPPASPAPRLVLPKPTAPETAVLTPVKAKAGKAPERKAGERGQGASARSQGGRPTGKAPAARTPSRDDPPPKRRSPVKPKTPPKTPPKPRKPVSSGRLALSTAYIGMGSVRSAPVTITAVGGPVSWSASGGGAFASPGGGSLGAGQSRSIRIVVSGCGEGSATVVFSWRGGSRGIRVVWDRCQ</sequence>
<dbReference type="AlphaFoldDB" id="A0A3A4BKM5"/>
<feature type="region of interest" description="Disordered" evidence="1">
    <location>
        <begin position="262"/>
        <end position="411"/>
    </location>
</feature>
<keyword evidence="3" id="KW-1185">Reference proteome</keyword>
<organism evidence="2 3">
    <name type="scientific">Bailinhaonella thermotolerans</name>
    <dbReference type="NCBI Taxonomy" id="1070861"/>
    <lineage>
        <taxon>Bacteria</taxon>
        <taxon>Bacillati</taxon>
        <taxon>Actinomycetota</taxon>
        <taxon>Actinomycetes</taxon>
        <taxon>Streptosporangiales</taxon>
        <taxon>Streptosporangiaceae</taxon>
        <taxon>Bailinhaonella</taxon>
    </lineage>
</organism>
<gene>
    <name evidence="2" type="ORF">D5H75_18235</name>
</gene>
<evidence type="ECO:0000313" key="3">
    <source>
        <dbReference type="Proteomes" id="UP000265768"/>
    </source>
</evidence>
<comment type="caution">
    <text evidence="2">The sequence shown here is derived from an EMBL/GenBank/DDBJ whole genome shotgun (WGS) entry which is preliminary data.</text>
</comment>
<evidence type="ECO:0000256" key="1">
    <source>
        <dbReference type="SAM" id="MobiDB-lite"/>
    </source>
</evidence>
<accession>A0A3A4BKM5</accession>
<dbReference type="EMBL" id="QZEY01000006">
    <property type="protein sequence ID" value="RJL31652.1"/>
    <property type="molecule type" value="Genomic_DNA"/>
</dbReference>
<protein>
    <recommendedName>
        <fullName evidence="4">Sigma-70 family RNA polymerase sigma factor</fullName>
    </recommendedName>
</protein>
<name>A0A3A4BKM5_9ACTN</name>
<dbReference type="InterPro" id="IPR013324">
    <property type="entry name" value="RNA_pol_sigma_r3/r4-like"/>
</dbReference>